<feature type="chain" id="PRO_5038639448" description="Lipoprotein" evidence="8">
    <location>
        <begin position="23"/>
        <end position="276"/>
    </location>
</feature>
<feature type="lipid moiety-binding region" description="S-diacylglycerol cysteine" evidence="7">
    <location>
        <position position="24"/>
    </location>
</feature>
<evidence type="ECO:0000256" key="8">
    <source>
        <dbReference type="SAM" id="SignalP"/>
    </source>
</evidence>
<dbReference type="SUPFAM" id="SSF53850">
    <property type="entry name" value="Periplasmic binding protein-like II"/>
    <property type="match status" value="1"/>
</dbReference>
<evidence type="ECO:0000256" key="6">
    <source>
        <dbReference type="PIRNR" id="PIRNR002854"/>
    </source>
</evidence>
<comment type="subcellular location">
    <subcellularLocation>
        <location evidence="1">Membrane</location>
        <topology evidence="1">Lipid-anchor</topology>
    </subcellularLocation>
</comment>
<dbReference type="Pfam" id="PF03180">
    <property type="entry name" value="Lipoprotein_9"/>
    <property type="match status" value="1"/>
</dbReference>
<dbReference type="AlphaFoldDB" id="A0A1I0EKC6"/>
<dbReference type="Proteomes" id="UP000199800">
    <property type="component" value="Unassembled WGS sequence"/>
</dbReference>
<dbReference type="Gene3D" id="3.40.190.10">
    <property type="entry name" value="Periplasmic binding protein-like II"/>
    <property type="match status" value="2"/>
</dbReference>
<keyword evidence="10" id="KW-1185">Reference proteome</keyword>
<evidence type="ECO:0000256" key="1">
    <source>
        <dbReference type="ARBA" id="ARBA00004635"/>
    </source>
</evidence>
<dbReference type="PIRSF" id="PIRSF002854">
    <property type="entry name" value="MetQ"/>
    <property type="match status" value="1"/>
</dbReference>
<evidence type="ECO:0000313" key="9">
    <source>
        <dbReference type="EMBL" id="SET45121.1"/>
    </source>
</evidence>
<keyword evidence="4" id="KW-0564">Palmitate</keyword>
<reference evidence="9 10" key="1">
    <citation type="submission" date="2016-10" db="EMBL/GenBank/DDBJ databases">
        <authorList>
            <person name="de Groot N.N."/>
        </authorList>
    </citation>
    <scope>NUCLEOTIDE SEQUENCE [LARGE SCALE GENOMIC DNA]</scope>
    <source>
        <strain evidence="9 10">DSM 1801</strain>
    </source>
</reference>
<proteinExistence type="inferred from homology"/>
<keyword evidence="3" id="KW-0472">Membrane</keyword>
<comment type="similarity">
    <text evidence="6">Belongs to the nlpA lipoprotein family.</text>
</comment>
<evidence type="ECO:0000256" key="5">
    <source>
        <dbReference type="ARBA" id="ARBA00023288"/>
    </source>
</evidence>
<dbReference type="PANTHER" id="PTHR30429:SF0">
    <property type="entry name" value="METHIONINE-BINDING LIPOPROTEIN METQ"/>
    <property type="match status" value="1"/>
</dbReference>
<dbReference type="InterPro" id="IPR004872">
    <property type="entry name" value="Lipoprotein_NlpA"/>
</dbReference>
<dbReference type="PROSITE" id="PS51257">
    <property type="entry name" value="PROKAR_LIPOPROTEIN"/>
    <property type="match status" value="1"/>
</dbReference>
<keyword evidence="2 8" id="KW-0732">Signal</keyword>
<protein>
    <recommendedName>
        <fullName evidence="6">Lipoprotein</fullName>
    </recommendedName>
</protein>
<organism evidence="9 10">
    <name type="scientific">[Clostridium] polysaccharolyticum</name>
    <dbReference type="NCBI Taxonomy" id="29364"/>
    <lineage>
        <taxon>Bacteria</taxon>
        <taxon>Bacillati</taxon>
        <taxon>Bacillota</taxon>
        <taxon>Clostridia</taxon>
        <taxon>Lachnospirales</taxon>
        <taxon>Lachnospiraceae</taxon>
    </lineage>
</organism>
<accession>A0A1I0EKC6</accession>
<name>A0A1I0EKC6_9FIRM</name>
<feature type="signal peptide" evidence="8">
    <location>
        <begin position="1"/>
        <end position="22"/>
    </location>
</feature>
<sequence>MRKMKRFAALTLAAVWSISIFTGCGNRNGNGSKEIIVGATIQPHAEILNSDAFQKKIKELGYTVKVKEYTDYVQPNEATEDGSLDANFFQHQPFLDDFNKENKGHLVSIAKVHYEPYGLYAGKTKSLEDIKDGSTIAVPNDSTNEARALQMLEAGGIIKLKENAGLNATINDIVENPHNVSFKEIESAQTPLVLEDVDFSVINGNYAMQAGLNVNEDALLIEDAKSVGADTYANIVVVKEENKDSGKAKALAEAITCDEVKSFIEEKYSGAVIPVF</sequence>
<dbReference type="CDD" id="cd13597">
    <property type="entry name" value="PBP2_lipoprotein_Tp32"/>
    <property type="match status" value="1"/>
</dbReference>
<evidence type="ECO:0000256" key="3">
    <source>
        <dbReference type="ARBA" id="ARBA00023136"/>
    </source>
</evidence>
<evidence type="ECO:0000256" key="4">
    <source>
        <dbReference type="ARBA" id="ARBA00023139"/>
    </source>
</evidence>
<evidence type="ECO:0000256" key="7">
    <source>
        <dbReference type="PIRSR" id="PIRSR002854-1"/>
    </source>
</evidence>
<gene>
    <name evidence="9" type="ORF">SAMN04487772_1225</name>
</gene>
<dbReference type="GO" id="GO:0016020">
    <property type="term" value="C:membrane"/>
    <property type="evidence" value="ECO:0007669"/>
    <property type="project" value="UniProtKB-SubCell"/>
</dbReference>
<dbReference type="EMBL" id="FOHN01000022">
    <property type="protein sequence ID" value="SET45121.1"/>
    <property type="molecule type" value="Genomic_DNA"/>
</dbReference>
<dbReference type="STRING" id="29364.SAMN04487772_1225"/>
<dbReference type="PANTHER" id="PTHR30429">
    <property type="entry name" value="D-METHIONINE-BINDING LIPOPROTEIN METQ"/>
    <property type="match status" value="1"/>
</dbReference>
<evidence type="ECO:0000313" key="10">
    <source>
        <dbReference type="Proteomes" id="UP000199800"/>
    </source>
</evidence>
<evidence type="ECO:0000256" key="2">
    <source>
        <dbReference type="ARBA" id="ARBA00022729"/>
    </source>
</evidence>
<keyword evidence="5 6" id="KW-0449">Lipoprotein</keyword>